<dbReference type="InterPro" id="IPR009810">
    <property type="entry name" value="Nodulin_late_dom"/>
</dbReference>
<organism evidence="3">
    <name type="scientific">Medicago truncatula</name>
    <name type="common">Barrel medic</name>
    <name type="synonym">Medicago tribuloides</name>
    <dbReference type="NCBI Taxonomy" id="3880"/>
    <lineage>
        <taxon>Eukaryota</taxon>
        <taxon>Viridiplantae</taxon>
        <taxon>Streptophyta</taxon>
        <taxon>Embryophyta</taxon>
        <taxon>Tracheophyta</taxon>
        <taxon>Spermatophyta</taxon>
        <taxon>Magnoliopsida</taxon>
        <taxon>eudicotyledons</taxon>
        <taxon>Gunneridae</taxon>
        <taxon>Pentapetalae</taxon>
        <taxon>rosids</taxon>
        <taxon>fabids</taxon>
        <taxon>Fabales</taxon>
        <taxon>Fabaceae</taxon>
        <taxon>Papilionoideae</taxon>
        <taxon>50 kb inversion clade</taxon>
        <taxon>NPAAA clade</taxon>
        <taxon>Hologalegina</taxon>
        <taxon>IRL clade</taxon>
        <taxon>Trifolieae</taxon>
        <taxon>Medicago</taxon>
    </lineage>
</organism>
<dbReference type="Gramene" id="rna20886">
    <property type="protein sequence ID" value="RHN58930.1"/>
    <property type="gene ID" value="gene20886"/>
</dbReference>
<reference evidence="3" key="1">
    <citation type="journal article" date="2018" name="Nat. Plants">
        <title>Whole-genome landscape of Medicago truncatula symbiotic genes.</title>
        <authorList>
            <person name="Pecrix Y."/>
            <person name="Gamas P."/>
            <person name="Carrere S."/>
        </authorList>
    </citation>
    <scope>NUCLEOTIDE SEQUENCE</scope>
    <source>
        <tissue evidence="3">Leaves</tissue>
    </source>
</reference>
<feature type="transmembrane region" description="Helical" evidence="1">
    <location>
        <begin position="41"/>
        <end position="61"/>
    </location>
</feature>
<name>A0A396I002_MEDTR</name>
<evidence type="ECO:0000313" key="3">
    <source>
        <dbReference type="EMBL" id="RHN58930.1"/>
    </source>
</evidence>
<keyword evidence="1" id="KW-0472">Membrane</keyword>
<accession>A0A396I002</accession>
<dbReference type="Pfam" id="PF07127">
    <property type="entry name" value="Nodulin_late"/>
    <property type="match status" value="1"/>
</dbReference>
<evidence type="ECO:0000259" key="2">
    <source>
        <dbReference type="Pfam" id="PF07127"/>
    </source>
</evidence>
<keyword evidence="1" id="KW-0812">Transmembrane</keyword>
<dbReference type="EMBL" id="PSQE01000004">
    <property type="protein sequence ID" value="RHN58930.1"/>
    <property type="molecule type" value="Genomic_DNA"/>
</dbReference>
<protein>
    <submittedName>
        <fullName evidence="3">Putative Late nodulin</fullName>
    </submittedName>
</protein>
<comment type="caution">
    <text evidence="3">The sequence shown here is derived from an EMBL/GenBank/DDBJ whole genome shotgun (WGS) entry which is preliminary data.</text>
</comment>
<feature type="domain" description="Late nodulin" evidence="2">
    <location>
        <begin position="35"/>
        <end position="92"/>
    </location>
</feature>
<evidence type="ECO:0000256" key="1">
    <source>
        <dbReference type="SAM" id="Phobius"/>
    </source>
</evidence>
<proteinExistence type="predicted"/>
<sequence length="94" mass="11164">MIKLFNYFYKTIQFIIHYKEINSFTIIWIQIGKNMAKTPKLVYVLILFLSIIFSIIVSNSFPDKIFIGDCKTDKDCKPKRGVNFRCRKGKCYPR</sequence>
<keyword evidence="1" id="KW-1133">Transmembrane helix</keyword>
<dbReference type="AlphaFoldDB" id="A0A396I002"/>
<gene>
    <name evidence="3" type="ORF">MtrunA17_Chr4g0007681</name>
</gene>
<dbReference type="Proteomes" id="UP000265566">
    <property type="component" value="Chromosome 4"/>
</dbReference>
<dbReference type="GO" id="GO:0046872">
    <property type="term" value="F:metal ion binding"/>
    <property type="evidence" value="ECO:0007669"/>
    <property type="project" value="InterPro"/>
</dbReference>